<dbReference type="PANTHER" id="PTHR24104">
    <property type="entry name" value="E3 UBIQUITIN-PROTEIN LIGASE NHLRC1-RELATED"/>
    <property type="match status" value="1"/>
</dbReference>
<dbReference type="AlphaFoldDB" id="A0A819NVW1"/>
<dbReference type="PANTHER" id="PTHR24104:SF25">
    <property type="entry name" value="PROTEIN LIN-41"/>
    <property type="match status" value="1"/>
</dbReference>
<protein>
    <recommendedName>
        <fullName evidence="4">Chitin-binding type-2 domain-containing protein</fullName>
    </recommendedName>
</protein>
<dbReference type="Pfam" id="PF01436">
    <property type="entry name" value="NHL"/>
    <property type="match status" value="2"/>
</dbReference>
<feature type="non-terminal residue" evidence="5">
    <location>
        <position position="518"/>
    </location>
</feature>
<feature type="domain" description="Chitin-binding type-2" evidence="4">
    <location>
        <begin position="137"/>
        <end position="194"/>
    </location>
</feature>
<evidence type="ECO:0000259" key="4">
    <source>
        <dbReference type="PROSITE" id="PS50940"/>
    </source>
</evidence>
<dbReference type="Gene3D" id="2.170.140.10">
    <property type="entry name" value="Chitin binding domain"/>
    <property type="match status" value="1"/>
</dbReference>
<evidence type="ECO:0000313" key="5">
    <source>
        <dbReference type="EMBL" id="CAF4002953.1"/>
    </source>
</evidence>
<dbReference type="Proteomes" id="UP000663866">
    <property type="component" value="Unassembled WGS sequence"/>
</dbReference>
<reference evidence="5" key="1">
    <citation type="submission" date="2021-02" db="EMBL/GenBank/DDBJ databases">
        <authorList>
            <person name="Nowell W R."/>
        </authorList>
    </citation>
    <scope>NUCLEOTIDE SEQUENCE</scope>
</reference>
<accession>A0A819NVW1</accession>
<keyword evidence="1" id="KW-0677">Repeat</keyword>
<dbReference type="GO" id="GO:0005576">
    <property type="term" value="C:extracellular region"/>
    <property type="evidence" value="ECO:0007669"/>
    <property type="project" value="InterPro"/>
</dbReference>
<dbReference type="InterPro" id="IPR011042">
    <property type="entry name" value="6-blade_b-propeller_TolB-like"/>
</dbReference>
<dbReference type="GO" id="GO:0008061">
    <property type="term" value="F:chitin binding"/>
    <property type="evidence" value="ECO:0007669"/>
    <property type="project" value="InterPro"/>
</dbReference>
<dbReference type="Gene3D" id="2.40.10.500">
    <property type="match status" value="1"/>
</dbReference>
<dbReference type="InterPro" id="IPR002557">
    <property type="entry name" value="Chitin-bd_dom"/>
</dbReference>
<feature type="repeat" description="NHL" evidence="2">
    <location>
        <begin position="488"/>
        <end position="512"/>
    </location>
</feature>
<sequence length="518" mass="57621">RHEPCIDSKEYFVNLFSSTCKGSSNAEKQLEEFSCTYNPSNAVFFGTYHFVHSTFVWIHGKCSPEDGFHDYNSARQYWNNRDDSKISDICKAFGSIHEYQDDFDSAITNYIRALEIEKKMLFFAALLYLTLISIMNTFVCTNDGLFANPLDIHSFYQCASGTPHLVPCPAGLVWNSDGKICDWKPTEPIVDCVSSQKVNCRATTRWATNGHVIVGVDSESGRDSQHLNAPGGIFIDTRHGNNVYVVDGNNYRVQKFLGNSLASDGITVAGGNGYGSEPDQLKTPVDVYVDANENVYVGDSSNHRIQMWPKGATSGITVVDTEGTGEYENRVGYFHSMFFHEKTNTFYLPDVFKKRVVKFVNGSNIGTVVVGQDGDELPSKILYGTTGVFVDDCETLYVADAGGSRIQKFLKGSTDGITVAGDYQEGSNATQFKQPWSIKVDQYNNMYIVDTFNGRVQKWGPNDNAGVTIIGGNGFGDQLNQLWFSYYLALDSEGNIFITDYGNHRVQKFDIQPETSSC</sequence>
<evidence type="ECO:0000256" key="3">
    <source>
        <dbReference type="SAM" id="Phobius"/>
    </source>
</evidence>
<dbReference type="SMART" id="SM00494">
    <property type="entry name" value="ChtBD2"/>
    <property type="match status" value="1"/>
</dbReference>
<gene>
    <name evidence="5" type="ORF">OVN521_LOCUS15158</name>
</gene>
<dbReference type="Pfam" id="PF01607">
    <property type="entry name" value="CBM_14"/>
    <property type="match status" value="1"/>
</dbReference>
<dbReference type="InterPro" id="IPR036508">
    <property type="entry name" value="Chitin-bd_dom_sf"/>
</dbReference>
<dbReference type="PROSITE" id="PS51125">
    <property type="entry name" value="NHL"/>
    <property type="match status" value="2"/>
</dbReference>
<evidence type="ECO:0000313" key="6">
    <source>
        <dbReference type="Proteomes" id="UP000663866"/>
    </source>
</evidence>
<dbReference type="InterPro" id="IPR001258">
    <property type="entry name" value="NHL_repeat"/>
</dbReference>
<feature type="repeat" description="NHL" evidence="2">
    <location>
        <begin position="274"/>
        <end position="311"/>
    </location>
</feature>
<comment type="caution">
    <text evidence="5">The sequence shown here is derived from an EMBL/GenBank/DDBJ whole genome shotgun (WGS) entry which is preliminary data.</text>
</comment>
<evidence type="ECO:0000256" key="1">
    <source>
        <dbReference type="ARBA" id="ARBA00022737"/>
    </source>
</evidence>
<name>A0A819NVW1_9BILA</name>
<keyword evidence="3" id="KW-1133">Transmembrane helix</keyword>
<dbReference type="InterPro" id="IPR050952">
    <property type="entry name" value="TRIM-NHL_E3_ligases"/>
</dbReference>
<evidence type="ECO:0000256" key="2">
    <source>
        <dbReference type="PROSITE-ProRule" id="PRU00504"/>
    </source>
</evidence>
<keyword evidence="3" id="KW-0472">Membrane</keyword>
<keyword evidence="6" id="KW-1185">Reference proteome</keyword>
<proteinExistence type="predicted"/>
<dbReference type="SUPFAM" id="SSF101898">
    <property type="entry name" value="NHL repeat"/>
    <property type="match status" value="1"/>
</dbReference>
<dbReference type="CDD" id="cd05819">
    <property type="entry name" value="NHL"/>
    <property type="match status" value="1"/>
</dbReference>
<dbReference type="Gene3D" id="2.120.10.30">
    <property type="entry name" value="TolB, C-terminal domain"/>
    <property type="match status" value="1"/>
</dbReference>
<organism evidence="5 6">
    <name type="scientific">Rotaria magnacalcarata</name>
    <dbReference type="NCBI Taxonomy" id="392030"/>
    <lineage>
        <taxon>Eukaryota</taxon>
        <taxon>Metazoa</taxon>
        <taxon>Spiralia</taxon>
        <taxon>Gnathifera</taxon>
        <taxon>Rotifera</taxon>
        <taxon>Eurotatoria</taxon>
        <taxon>Bdelloidea</taxon>
        <taxon>Philodinida</taxon>
        <taxon>Philodinidae</taxon>
        <taxon>Rotaria</taxon>
    </lineage>
</organism>
<dbReference type="GO" id="GO:0008270">
    <property type="term" value="F:zinc ion binding"/>
    <property type="evidence" value="ECO:0007669"/>
    <property type="project" value="UniProtKB-KW"/>
</dbReference>
<feature type="transmembrane region" description="Helical" evidence="3">
    <location>
        <begin position="120"/>
        <end position="139"/>
    </location>
</feature>
<dbReference type="EMBL" id="CAJOBG010002379">
    <property type="protein sequence ID" value="CAF4002953.1"/>
    <property type="molecule type" value="Genomic_DNA"/>
</dbReference>
<dbReference type="SUPFAM" id="SSF57625">
    <property type="entry name" value="Invertebrate chitin-binding proteins"/>
    <property type="match status" value="1"/>
</dbReference>
<dbReference type="PROSITE" id="PS50940">
    <property type="entry name" value="CHIT_BIND_II"/>
    <property type="match status" value="1"/>
</dbReference>
<keyword evidence="3" id="KW-0812">Transmembrane</keyword>